<feature type="transmembrane region" description="Helical" evidence="2">
    <location>
        <begin position="21"/>
        <end position="42"/>
    </location>
</feature>
<accession>A0A4Q1UQN0</accession>
<evidence type="ECO:0000256" key="2">
    <source>
        <dbReference type="SAM" id="Phobius"/>
    </source>
</evidence>
<dbReference type="Proteomes" id="UP000290819">
    <property type="component" value="Unassembled WGS sequence"/>
</dbReference>
<keyword evidence="4" id="KW-1185">Reference proteome</keyword>
<keyword evidence="2" id="KW-0812">Transmembrane</keyword>
<dbReference type="OrthoDB" id="7958789at2"/>
<sequence>MIRPDVRTRRSQRGFTLLEALIALALMGLIMGALVSVTAQWLPSWNRGIIRAQRNEQVAIALDRLVADLSAADYVGSGRSIGPLFRGEAQGVIFIRSVVGPNGRPGLEIVRIAEMTDSRGALLVRTRAPFAVLPNGDPLVDSVPFGDPVVLLRAPFRVGFSYAGADGKWESKWPTGELPASVRFEVRDIERGTVMSTAARIHVDMSAPRPDPSNQPETARAQPVSGLMR</sequence>
<gene>
    <name evidence="3" type="ORF">B5V03_32835</name>
</gene>
<evidence type="ECO:0000313" key="4">
    <source>
        <dbReference type="Proteomes" id="UP000290819"/>
    </source>
</evidence>
<dbReference type="EMBL" id="MZXW01000050">
    <property type="protein sequence ID" value="RXT36450.1"/>
    <property type="molecule type" value="Genomic_DNA"/>
</dbReference>
<feature type="region of interest" description="Disordered" evidence="1">
    <location>
        <begin position="205"/>
        <end position="229"/>
    </location>
</feature>
<dbReference type="Pfam" id="PF07963">
    <property type="entry name" value="N_methyl"/>
    <property type="match status" value="1"/>
</dbReference>
<dbReference type="RefSeq" id="WP_129274592.1">
    <property type="nucleotide sequence ID" value="NZ_MZXW01000050.1"/>
</dbReference>
<dbReference type="AlphaFoldDB" id="A0A4Q1UQN0"/>
<dbReference type="NCBIfam" id="TIGR02532">
    <property type="entry name" value="IV_pilin_GFxxxE"/>
    <property type="match status" value="1"/>
</dbReference>
<organism evidence="3 4">
    <name type="scientific">Bradyrhizobium betae</name>
    <dbReference type="NCBI Taxonomy" id="244734"/>
    <lineage>
        <taxon>Bacteria</taxon>
        <taxon>Pseudomonadati</taxon>
        <taxon>Pseudomonadota</taxon>
        <taxon>Alphaproteobacteria</taxon>
        <taxon>Hyphomicrobiales</taxon>
        <taxon>Nitrobacteraceae</taxon>
        <taxon>Bradyrhizobium</taxon>
    </lineage>
</organism>
<keyword evidence="2" id="KW-0472">Membrane</keyword>
<protein>
    <submittedName>
        <fullName evidence="3">General secretion pathway protein GspJ</fullName>
    </submittedName>
</protein>
<evidence type="ECO:0000256" key="1">
    <source>
        <dbReference type="SAM" id="MobiDB-lite"/>
    </source>
</evidence>
<reference evidence="3 4" key="1">
    <citation type="submission" date="2017-03" db="EMBL/GenBank/DDBJ databases">
        <authorList>
            <person name="Safronova V.I."/>
            <person name="Sazanova A.L."/>
            <person name="Chirak E.R."/>
        </authorList>
    </citation>
    <scope>NUCLEOTIDE SEQUENCE [LARGE SCALE GENOMIC DNA]</scope>
    <source>
        <strain evidence="3 4">Opo-243</strain>
    </source>
</reference>
<keyword evidence="2" id="KW-1133">Transmembrane helix</keyword>
<comment type="caution">
    <text evidence="3">The sequence shown here is derived from an EMBL/GenBank/DDBJ whole genome shotgun (WGS) entry which is preliminary data.</text>
</comment>
<proteinExistence type="predicted"/>
<evidence type="ECO:0000313" key="3">
    <source>
        <dbReference type="EMBL" id="RXT36450.1"/>
    </source>
</evidence>
<dbReference type="PROSITE" id="PS00409">
    <property type="entry name" value="PROKAR_NTER_METHYL"/>
    <property type="match status" value="1"/>
</dbReference>
<dbReference type="InterPro" id="IPR012902">
    <property type="entry name" value="N_methyl_site"/>
</dbReference>
<name>A0A4Q1UQN0_9BRAD</name>